<keyword evidence="3" id="KW-1185">Reference proteome</keyword>
<reference evidence="2" key="1">
    <citation type="submission" date="2020-12" db="EMBL/GenBank/DDBJ databases">
        <title>Genomic characterization of non-nitrogen-fixing Frankia strains.</title>
        <authorList>
            <person name="Carlos-Shanley C."/>
            <person name="Guerra T."/>
            <person name="Hahn D."/>
        </authorList>
    </citation>
    <scope>NUCLEOTIDE SEQUENCE</scope>
    <source>
        <strain evidence="2">CN6</strain>
    </source>
</reference>
<evidence type="ECO:0000313" key="2">
    <source>
        <dbReference type="EMBL" id="MBL7627869.1"/>
    </source>
</evidence>
<dbReference type="EMBL" id="JAEACQ010000164">
    <property type="protein sequence ID" value="MBL7627869.1"/>
    <property type="molecule type" value="Genomic_DNA"/>
</dbReference>
<feature type="domain" description="AB hydrolase-1" evidence="1">
    <location>
        <begin position="15"/>
        <end position="264"/>
    </location>
</feature>
<dbReference type="RefSeq" id="WP_203000965.1">
    <property type="nucleotide sequence ID" value="NZ_JADWYU010000199.1"/>
</dbReference>
<evidence type="ECO:0000259" key="1">
    <source>
        <dbReference type="Pfam" id="PF00561"/>
    </source>
</evidence>
<comment type="caution">
    <text evidence="2">The sequence shown here is derived from an EMBL/GenBank/DDBJ whole genome shotgun (WGS) entry which is preliminary data.</text>
</comment>
<dbReference type="SUPFAM" id="SSF53474">
    <property type="entry name" value="alpha/beta-Hydrolases"/>
    <property type="match status" value="1"/>
</dbReference>
<proteinExistence type="predicted"/>
<dbReference type="InterPro" id="IPR029058">
    <property type="entry name" value="AB_hydrolase_fold"/>
</dbReference>
<dbReference type="GO" id="GO:0016787">
    <property type="term" value="F:hydrolase activity"/>
    <property type="evidence" value="ECO:0007669"/>
    <property type="project" value="UniProtKB-KW"/>
</dbReference>
<dbReference type="InterPro" id="IPR050266">
    <property type="entry name" value="AB_hydrolase_sf"/>
</dbReference>
<dbReference type="AlphaFoldDB" id="A0A937ULI2"/>
<evidence type="ECO:0000313" key="3">
    <source>
        <dbReference type="Proteomes" id="UP000604475"/>
    </source>
</evidence>
<dbReference type="InterPro" id="IPR000073">
    <property type="entry name" value="AB_hydrolase_1"/>
</dbReference>
<dbReference type="Gene3D" id="3.40.50.1820">
    <property type="entry name" value="alpha/beta hydrolase"/>
    <property type="match status" value="1"/>
</dbReference>
<gene>
    <name evidence="2" type="ORF">I7412_11930</name>
</gene>
<protein>
    <submittedName>
        <fullName evidence="2">Alpha/beta hydrolase</fullName>
    </submittedName>
</protein>
<organism evidence="2 3">
    <name type="scientific">Frankia nepalensis</name>
    <dbReference type="NCBI Taxonomy" id="1836974"/>
    <lineage>
        <taxon>Bacteria</taxon>
        <taxon>Bacillati</taxon>
        <taxon>Actinomycetota</taxon>
        <taxon>Actinomycetes</taxon>
        <taxon>Frankiales</taxon>
        <taxon>Frankiaceae</taxon>
        <taxon>Frankia</taxon>
    </lineage>
</organism>
<dbReference type="PANTHER" id="PTHR43798">
    <property type="entry name" value="MONOACYLGLYCEROL LIPASE"/>
    <property type="match status" value="1"/>
</dbReference>
<sequence length="299" mass="31740">MAVLNVERYGDPDGPPLLAIHGITGHARRWERLAGEGWPARRTLAVDLRGHGFSPWEPPWSLDQLVDDVLDTLDALGAPTVDLVGHSYGGAVGLRLLARAPDRLRRLVLLDPGLARPSALMAAEAEALLGNDGWADLEAAIVARSAGWLKSSPDSSALAGALRVGASAPGDGVHPAIRTEIDHHLFEGADGRYRFRFSRPAVIAGFGELCRPVPEIPVARPTLVVVAGQAGVVTPGVLAQLRRQLGDQLLVTTLDCGHMVAWERFEDTVCLVETFLTRPGPVGPAGSPRPAASPDPDRP</sequence>
<name>A0A937ULI2_9ACTN</name>
<keyword evidence="2" id="KW-0378">Hydrolase</keyword>
<dbReference type="PRINTS" id="PR00111">
    <property type="entry name" value="ABHYDROLASE"/>
</dbReference>
<accession>A0A937ULI2</accession>
<dbReference type="Proteomes" id="UP000604475">
    <property type="component" value="Unassembled WGS sequence"/>
</dbReference>
<dbReference type="Pfam" id="PF00561">
    <property type="entry name" value="Abhydrolase_1"/>
    <property type="match status" value="1"/>
</dbReference>